<dbReference type="EMBL" id="GBRH01240780">
    <property type="protein sequence ID" value="JAD57115.1"/>
    <property type="molecule type" value="Transcribed_RNA"/>
</dbReference>
<accession>A0A0A9B7H5</accession>
<dbReference type="AlphaFoldDB" id="A0A0A9B7H5"/>
<reference evidence="1" key="1">
    <citation type="submission" date="2014-09" db="EMBL/GenBank/DDBJ databases">
        <authorList>
            <person name="Magalhaes I.L.F."/>
            <person name="Oliveira U."/>
            <person name="Santos F.R."/>
            <person name="Vidigal T.H.D.A."/>
            <person name="Brescovit A.D."/>
            <person name="Santos A.J."/>
        </authorList>
    </citation>
    <scope>NUCLEOTIDE SEQUENCE</scope>
    <source>
        <tissue evidence="1">Shoot tissue taken approximately 20 cm above the soil surface</tissue>
    </source>
</reference>
<evidence type="ECO:0000313" key="1">
    <source>
        <dbReference type="EMBL" id="JAD57115.1"/>
    </source>
</evidence>
<protein>
    <submittedName>
        <fullName evidence="1">Uncharacterized protein</fullName>
    </submittedName>
</protein>
<name>A0A0A9B7H5_ARUDO</name>
<reference evidence="1" key="2">
    <citation type="journal article" date="2015" name="Data Brief">
        <title>Shoot transcriptome of the giant reed, Arundo donax.</title>
        <authorList>
            <person name="Barrero R.A."/>
            <person name="Guerrero F.D."/>
            <person name="Moolhuijzen P."/>
            <person name="Goolsby J.A."/>
            <person name="Tidwell J."/>
            <person name="Bellgard S.E."/>
            <person name="Bellgard M.I."/>
        </authorList>
    </citation>
    <scope>NUCLEOTIDE SEQUENCE</scope>
    <source>
        <tissue evidence="1">Shoot tissue taken approximately 20 cm above the soil surface</tissue>
    </source>
</reference>
<proteinExistence type="predicted"/>
<sequence length="44" mass="5047">MLDLFSAVELTCLMELQLCDENLLQLCNENLLQLCDEFANVEVI</sequence>
<organism evidence="1">
    <name type="scientific">Arundo donax</name>
    <name type="common">Giant reed</name>
    <name type="synonym">Donax arundinaceus</name>
    <dbReference type="NCBI Taxonomy" id="35708"/>
    <lineage>
        <taxon>Eukaryota</taxon>
        <taxon>Viridiplantae</taxon>
        <taxon>Streptophyta</taxon>
        <taxon>Embryophyta</taxon>
        <taxon>Tracheophyta</taxon>
        <taxon>Spermatophyta</taxon>
        <taxon>Magnoliopsida</taxon>
        <taxon>Liliopsida</taxon>
        <taxon>Poales</taxon>
        <taxon>Poaceae</taxon>
        <taxon>PACMAD clade</taxon>
        <taxon>Arundinoideae</taxon>
        <taxon>Arundineae</taxon>
        <taxon>Arundo</taxon>
    </lineage>
</organism>